<evidence type="ECO:0000259" key="1">
    <source>
        <dbReference type="Pfam" id="PF16177"/>
    </source>
</evidence>
<feature type="domain" description="Acetyl-coenzyme A synthetase N-terminal" evidence="1">
    <location>
        <begin position="50"/>
        <end position="109"/>
    </location>
</feature>
<dbReference type="WBParaSite" id="GPLIN_000997900">
    <property type="protein sequence ID" value="GPLIN_000997900"/>
    <property type="gene ID" value="GPLIN_000997900"/>
</dbReference>
<accession>A0A183CAS8</accession>
<dbReference type="InterPro" id="IPR032387">
    <property type="entry name" value="ACAS_N"/>
</dbReference>
<dbReference type="Proteomes" id="UP000050741">
    <property type="component" value="Unassembled WGS sequence"/>
</dbReference>
<dbReference type="SUPFAM" id="SSF56801">
    <property type="entry name" value="Acetyl-CoA synthetase-like"/>
    <property type="match status" value="1"/>
</dbReference>
<dbReference type="Gene3D" id="3.40.50.12780">
    <property type="entry name" value="N-terminal domain of ligase-like"/>
    <property type="match status" value="2"/>
</dbReference>
<dbReference type="GO" id="GO:0006085">
    <property type="term" value="P:acetyl-CoA biosynthetic process"/>
    <property type="evidence" value="ECO:0007669"/>
    <property type="project" value="TreeGrafter"/>
</dbReference>
<reference evidence="2" key="2">
    <citation type="submission" date="2014-05" db="EMBL/GenBank/DDBJ databases">
        <title>The genome and life-stage specific transcriptomes of Globodera pallida elucidate key aspects of plant parasitism by a cyst nematode.</title>
        <authorList>
            <person name="Cotton J.A."/>
            <person name="Lilley C.J."/>
            <person name="Jones L.M."/>
            <person name="Kikuchi T."/>
            <person name="Reid A.J."/>
            <person name="Thorpe P."/>
            <person name="Tsai I.J."/>
            <person name="Beasley H."/>
            <person name="Blok V."/>
            <person name="Cock P.J.A."/>
            <person name="Van den Akker S.E."/>
            <person name="Holroyd N."/>
            <person name="Hunt M."/>
            <person name="Mantelin S."/>
            <person name="Naghra H."/>
            <person name="Pain A."/>
            <person name="Palomares-Rius J.E."/>
            <person name="Zarowiecki M."/>
            <person name="Berriman M."/>
            <person name="Jones J.T."/>
            <person name="Urwin P.E."/>
        </authorList>
    </citation>
    <scope>NUCLEOTIDE SEQUENCE [LARGE SCALE GENOMIC DNA]</scope>
    <source>
        <strain evidence="2">Lindley</strain>
    </source>
</reference>
<reference evidence="2" key="1">
    <citation type="submission" date="2013-12" db="EMBL/GenBank/DDBJ databases">
        <authorList>
            <person name="Aslett M."/>
        </authorList>
    </citation>
    <scope>NUCLEOTIDE SEQUENCE [LARGE SCALE GENOMIC DNA]</scope>
    <source>
        <strain evidence="2">Lindley</strain>
    </source>
</reference>
<proteinExistence type="predicted"/>
<dbReference type="GO" id="GO:0003987">
    <property type="term" value="F:acetate-CoA ligase activity"/>
    <property type="evidence" value="ECO:0007669"/>
    <property type="project" value="TreeGrafter"/>
</dbReference>
<organism evidence="2 3">
    <name type="scientific">Globodera pallida</name>
    <name type="common">Potato cyst nematode worm</name>
    <name type="synonym">Heterodera pallida</name>
    <dbReference type="NCBI Taxonomy" id="36090"/>
    <lineage>
        <taxon>Eukaryota</taxon>
        <taxon>Metazoa</taxon>
        <taxon>Ecdysozoa</taxon>
        <taxon>Nematoda</taxon>
        <taxon>Chromadorea</taxon>
        <taxon>Rhabditida</taxon>
        <taxon>Tylenchina</taxon>
        <taxon>Tylenchomorpha</taxon>
        <taxon>Tylenchoidea</taxon>
        <taxon>Heteroderidae</taxon>
        <taxon>Heteroderinae</taxon>
        <taxon>Globodera</taxon>
    </lineage>
</organism>
<dbReference type="AlphaFoldDB" id="A0A183CAS8"/>
<dbReference type="Pfam" id="PF16177">
    <property type="entry name" value="ACAS_N"/>
    <property type="match status" value="1"/>
</dbReference>
<evidence type="ECO:0000313" key="3">
    <source>
        <dbReference type="WBParaSite" id="GPLIN_000997900"/>
    </source>
</evidence>
<dbReference type="InterPro" id="IPR042099">
    <property type="entry name" value="ANL_N_sf"/>
</dbReference>
<sequence>MLACARIGAIHSVVFAGFSADSLAQRIVHAHARLLVTADGCGHGNTPIQQEMYRRSVNNDPDKFGRCVAEQLHFEQFSERGLEWNFDHRKGDVFVRFMAGARTKIAYNCLERNIRAGLGDRAASRWEATSTSDGWLHRLARQCAVSYPEATCSDGVRSSDSSCAGYPLAFCDGVCKCREGALNAVAKFMCKKRHMLVRPPQTLERHANTYQQCSAEEPGAFCLQLTCWCVYSMQVSQDGHTCTFSGSELHETRRNLDSRNWPMSPSGLARSLSRCRCPNNQVFSGTRCMPAHMPAVVYSQPIRIVLAGLRANQIEVQGDVFVRFMAGARTNIAPKPAQSACGPGCHTLCRDGVNMPCTTLNDGNGGTTPPATQWHTDFDSSTMDEMSRVELAEFCRGFAQDIPRAILRHIPAESCVRHLGVQTPALFF</sequence>
<dbReference type="PANTHER" id="PTHR24095">
    <property type="entry name" value="ACETYL-COENZYME A SYNTHETASE"/>
    <property type="match status" value="1"/>
</dbReference>
<name>A0A183CAS8_GLOPA</name>
<evidence type="ECO:0000313" key="2">
    <source>
        <dbReference type="Proteomes" id="UP000050741"/>
    </source>
</evidence>
<protein>
    <submittedName>
        <fullName evidence="3">ACAS_N domain-containing protein</fullName>
    </submittedName>
</protein>
<reference evidence="3" key="3">
    <citation type="submission" date="2016-06" db="UniProtKB">
        <authorList>
            <consortium name="WormBaseParasite"/>
        </authorList>
    </citation>
    <scope>IDENTIFICATION</scope>
</reference>
<dbReference type="PANTHER" id="PTHR24095:SF244">
    <property type="entry name" value="ACETYL-COENZYME A SYNTHETASE"/>
    <property type="match status" value="1"/>
</dbReference>
<keyword evidence="2" id="KW-1185">Reference proteome</keyword>